<feature type="transmembrane region" description="Helical" evidence="9">
    <location>
        <begin position="421"/>
        <end position="445"/>
    </location>
</feature>
<feature type="transmembrane region" description="Helical" evidence="9">
    <location>
        <begin position="326"/>
        <end position="352"/>
    </location>
</feature>
<dbReference type="PROSITE" id="PS51352">
    <property type="entry name" value="THIOREDOXIN_2"/>
    <property type="match status" value="1"/>
</dbReference>
<keyword evidence="10" id="KW-0732">Signal</keyword>
<feature type="transmembrane region" description="Helical" evidence="9">
    <location>
        <begin position="283"/>
        <end position="305"/>
    </location>
</feature>
<dbReference type="PANTHER" id="PTHR32234:SF0">
    <property type="entry name" value="THIOL:DISULFIDE INTERCHANGE PROTEIN DSBD"/>
    <property type="match status" value="1"/>
</dbReference>
<evidence type="ECO:0000256" key="6">
    <source>
        <dbReference type="ARBA" id="ARBA00023136"/>
    </source>
</evidence>
<evidence type="ECO:0000256" key="4">
    <source>
        <dbReference type="ARBA" id="ARBA00022748"/>
    </source>
</evidence>
<dbReference type="Pfam" id="PF02683">
    <property type="entry name" value="DsbD_TM"/>
    <property type="match status" value="1"/>
</dbReference>
<evidence type="ECO:0000256" key="9">
    <source>
        <dbReference type="SAM" id="Phobius"/>
    </source>
</evidence>
<feature type="signal peptide" evidence="10">
    <location>
        <begin position="1"/>
        <end position="31"/>
    </location>
</feature>
<keyword evidence="2" id="KW-1003">Cell membrane</keyword>
<dbReference type="Pfam" id="PF11412">
    <property type="entry name" value="DsbD_N"/>
    <property type="match status" value="1"/>
</dbReference>
<dbReference type="GO" id="GO:0045454">
    <property type="term" value="P:cell redox homeostasis"/>
    <property type="evidence" value="ECO:0007669"/>
    <property type="project" value="TreeGrafter"/>
</dbReference>
<organism evidence="12 13">
    <name type="scientific">Desulfonema ishimotonii</name>
    <dbReference type="NCBI Taxonomy" id="45657"/>
    <lineage>
        <taxon>Bacteria</taxon>
        <taxon>Pseudomonadati</taxon>
        <taxon>Thermodesulfobacteriota</taxon>
        <taxon>Desulfobacteria</taxon>
        <taxon>Desulfobacterales</taxon>
        <taxon>Desulfococcaceae</taxon>
        <taxon>Desulfonema</taxon>
    </lineage>
</organism>
<keyword evidence="13" id="KW-1185">Reference proteome</keyword>
<dbReference type="RefSeq" id="WP_124330486.1">
    <property type="nucleotide sequence ID" value="NZ_BEXT01000001.1"/>
</dbReference>
<dbReference type="Pfam" id="PF13899">
    <property type="entry name" value="Thioredoxin_7"/>
    <property type="match status" value="1"/>
</dbReference>
<evidence type="ECO:0000256" key="2">
    <source>
        <dbReference type="ARBA" id="ARBA00022475"/>
    </source>
</evidence>
<accession>A0A401G2F7</accession>
<dbReference type="Gene3D" id="3.40.30.10">
    <property type="entry name" value="Glutaredoxin"/>
    <property type="match status" value="1"/>
</dbReference>
<proteinExistence type="predicted"/>
<dbReference type="InterPro" id="IPR003834">
    <property type="entry name" value="Cyt_c_assmbl_TM_dom"/>
</dbReference>
<dbReference type="PANTHER" id="PTHR32234">
    <property type="entry name" value="THIOL:DISULFIDE INTERCHANGE PROTEIN DSBD"/>
    <property type="match status" value="1"/>
</dbReference>
<reference evidence="13" key="2">
    <citation type="submission" date="2019-01" db="EMBL/GenBank/DDBJ databases">
        <title>Genome sequence of Desulfonema ishimotonii strain Tokyo 01.</title>
        <authorList>
            <person name="Fukui M."/>
        </authorList>
    </citation>
    <scope>NUCLEOTIDE SEQUENCE [LARGE SCALE GENOMIC DNA]</scope>
    <source>
        <strain evidence="13">Tokyo 01</strain>
    </source>
</reference>
<evidence type="ECO:0000256" key="8">
    <source>
        <dbReference type="SAM" id="MobiDB-lite"/>
    </source>
</evidence>
<protein>
    <submittedName>
        <fullName evidence="12">Protein-disulfide reductase DsbD</fullName>
    </submittedName>
</protein>
<dbReference type="InterPro" id="IPR036929">
    <property type="entry name" value="DsbDN_sf"/>
</dbReference>
<feature type="region of interest" description="Disordered" evidence="8">
    <location>
        <begin position="172"/>
        <end position="192"/>
    </location>
</feature>
<dbReference type="Gene3D" id="2.60.40.1250">
    <property type="entry name" value="Thiol:disulfide interchange protein DsbD, N-terminal domain"/>
    <property type="match status" value="1"/>
</dbReference>
<evidence type="ECO:0000256" key="10">
    <source>
        <dbReference type="SAM" id="SignalP"/>
    </source>
</evidence>
<evidence type="ECO:0000313" key="12">
    <source>
        <dbReference type="EMBL" id="GBC63419.1"/>
    </source>
</evidence>
<dbReference type="OrthoDB" id="9811036at2"/>
<evidence type="ECO:0000256" key="7">
    <source>
        <dbReference type="ARBA" id="ARBA00023284"/>
    </source>
</evidence>
<dbReference type="InterPro" id="IPR028250">
    <property type="entry name" value="DsbDN"/>
</dbReference>
<evidence type="ECO:0000256" key="5">
    <source>
        <dbReference type="ARBA" id="ARBA00022989"/>
    </source>
</evidence>
<dbReference type="PROSITE" id="PS00194">
    <property type="entry name" value="THIOREDOXIN_1"/>
    <property type="match status" value="1"/>
</dbReference>
<evidence type="ECO:0000256" key="3">
    <source>
        <dbReference type="ARBA" id="ARBA00022692"/>
    </source>
</evidence>
<dbReference type="InterPro" id="IPR013766">
    <property type="entry name" value="Thioredoxin_domain"/>
</dbReference>
<dbReference type="AlphaFoldDB" id="A0A401G2F7"/>
<sequence>MGLRYIFKKYIFSLVLIIVAAAFGDFTAARAAFFDTPPTTAETGPFRWEAAAVPETVAPGREGTIRVTLKMAQAHKVYASETVILPAPVSGLSYGTLRLPPALEKKEPDGHMARFYEGEAVFDLPVRVLPSARTGAVSVPLTVRYRGCSGKNCFLPREKKIDVGFSVDPATGGGKEVADAPPPGGAHGDQKENPFQKTARRFGLAGVLLAAFAWGFLASLTPCVYPMIPVTVSIIGASNADSIARGFRLSLFYVLGMSLTYAAFGVMAAWSGGLFGAYADHPVVRIIVAGVFFLMALSMFDLFYIQVPAALSSRMGRYSGNGTVGIFLTGAAAGMVVGPCVGPMLVGLLVYIAALGDRLQGFLIMWSFALGMGMLFLVIGTFSGAASGLPRAGAWMEKIKHVFGVIMLGLALYYIRPLVPAGIMMLMTGALLIGIGVFTGALDALQPESGAGDRLRKTVGILCLTLGIVYAARFAIGGHLQASPTQTEKSAIVWTEDEGAGLALARRQNRPAIIDFSADWCAACQKLESETFTHPEVVEGFKNFIAIRVDSTDAGDAHVRRLQKKYGVVGLPTVLFVGPDGRVITEQTITEYVRPSVMLERMRRAAF</sequence>
<keyword evidence="4" id="KW-0201">Cytochrome c-type biogenesis</keyword>
<dbReference type="GO" id="GO:0017004">
    <property type="term" value="P:cytochrome complex assembly"/>
    <property type="evidence" value="ECO:0007669"/>
    <property type="project" value="UniProtKB-KW"/>
</dbReference>
<dbReference type="InterPro" id="IPR036249">
    <property type="entry name" value="Thioredoxin-like_sf"/>
</dbReference>
<evidence type="ECO:0000313" key="13">
    <source>
        <dbReference type="Proteomes" id="UP000288096"/>
    </source>
</evidence>
<comment type="caution">
    <text evidence="12">The sequence shown here is derived from an EMBL/GenBank/DDBJ whole genome shotgun (WGS) entry which is preliminary data.</text>
</comment>
<name>A0A401G2F7_9BACT</name>
<dbReference type="Proteomes" id="UP000288096">
    <property type="component" value="Unassembled WGS sequence"/>
</dbReference>
<feature type="transmembrane region" description="Helical" evidence="9">
    <location>
        <begin position="249"/>
        <end position="271"/>
    </location>
</feature>
<dbReference type="EMBL" id="BEXT01000001">
    <property type="protein sequence ID" value="GBC63419.1"/>
    <property type="molecule type" value="Genomic_DNA"/>
</dbReference>
<keyword evidence="3 9" id="KW-0812">Transmembrane</keyword>
<evidence type="ECO:0000256" key="1">
    <source>
        <dbReference type="ARBA" id="ARBA00004651"/>
    </source>
</evidence>
<dbReference type="GO" id="GO:0005886">
    <property type="term" value="C:plasma membrane"/>
    <property type="evidence" value="ECO:0007669"/>
    <property type="project" value="UniProtKB-SubCell"/>
</dbReference>
<feature type="transmembrane region" description="Helical" evidence="9">
    <location>
        <begin position="457"/>
        <end position="476"/>
    </location>
</feature>
<feature type="chain" id="PRO_5019063827" evidence="10">
    <location>
        <begin position="32"/>
        <end position="607"/>
    </location>
</feature>
<dbReference type="GO" id="GO:0015035">
    <property type="term" value="F:protein-disulfide reductase activity"/>
    <property type="evidence" value="ECO:0007669"/>
    <property type="project" value="TreeGrafter"/>
</dbReference>
<comment type="subcellular location">
    <subcellularLocation>
        <location evidence="1">Cell membrane</location>
        <topology evidence="1">Multi-pass membrane protein</topology>
    </subcellularLocation>
</comment>
<reference evidence="13" key="1">
    <citation type="submission" date="2017-11" db="EMBL/GenBank/DDBJ databases">
        <authorList>
            <person name="Watanabe M."/>
            <person name="Kojima H."/>
        </authorList>
    </citation>
    <scope>NUCLEOTIDE SEQUENCE [LARGE SCALE GENOMIC DNA]</scope>
    <source>
        <strain evidence="13">Tokyo 01</strain>
    </source>
</reference>
<gene>
    <name evidence="12" type="ORF">DENIS_4413</name>
</gene>
<dbReference type="SUPFAM" id="SSF52833">
    <property type="entry name" value="Thioredoxin-like"/>
    <property type="match status" value="1"/>
</dbReference>
<keyword evidence="6 9" id="KW-0472">Membrane</keyword>
<keyword evidence="7" id="KW-0676">Redox-active center</keyword>
<evidence type="ECO:0000259" key="11">
    <source>
        <dbReference type="PROSITE" id="PS51352"/>
    </source>
</evidence>
<feature type="transmembrane region" description="Helical" evidence="9">
    <location>
        <begin position="399"/>
        <end position="415"/>
    </location>
</feature>
<feature type="transmembrane region" description="Helical" evidence="9">
    <location>
        <begin position="202"/>
        <end position="228"/>
    </location>
</feature>
<dbReference type="InterPro" id="IPR017937">
    <property type="entry name" value="Thioredoxin_CS"/>
</dbReference>
<feature type="domain" description="Thioredoxin" evidence="11">
    <location>
        <begin position="480"/>
        <end position="607"/>
    </location>
</feature>
<feature type="transmembrane region" description="Helical" evidence="9">
    <location>
        <begin position="364"/>
        <end position="387"/>
    </location>
</feature>
<keyword evidence="5 9" id="KW-1133">Transmembrane helix</keyword>